<dbReference type="RefSeq" id="WP_190890547.1">
    <property type="nucleotide sequence ID" value="NZ_JACWZY010000029.1"/>
</dbReference>
<evidence type="ECO:0000259" key="7">
    <source>
        <dbReference type="PROSITE" id="PS50850"/>
    </source>
</evidence>
<evidence type="ECO:0000256" key="3">
    <source>
        <dbReference type="ARBA" id="ARBA00022692"/>
    </source>
</evidence>
<name>A0A926Y0F4_9BACT</name>
<evidence type="ECO:0000256" key="4">
    <source>
        <dbReference type="ARBA" id="ARBA00022989"/>
    </source>
</evidence>
<dbReference type="PIRSF" id="PIRSF002808">
    <property type="entry name" value="Hexose_phosphate_transp"/>
    <property type="match status" value="1"/>
</dbReference>
<dbReference type="PANTHER" id="PTHR43791:SF100">
    <property type="entry name" value="SUGAR TRANSPORTER"/>
    <property type="match status" value="1"/>
</dbReference>
<keyword evidence="5 6" id="KW-0472">Membrane</keyword>
<feature type="transmembrane region" description="Helical" evidence="6">
    <location>
        <begin position="298"/>
        <end position="317"/>
    </location>
</feature>
<gene>
    <name evidence="8" type="ORF">IC229_26295</name>
</gene>
<feature type="transmembrane region" description="Helical" evidence="6">
    <location>
        <begin position="270"/>
        <end position="289"/>
    </location>
</feature>
<feature type="transmembrane region" description="Helical" evidence="6">
    <location>
        <begin position="392"/>
        <end position="410"/>
    </location>
</feature>
<dbReference type="EMBL" id="JACWZY010000029">
    <property type="protein sequence ID" value="MBD2704182.1"/>
    <property type="molecule type" value="Genomic_DNA"/>
</dbReference>
<feature type="transmembrane region" description="Helical" evidence="6">
    <location>
        <begin position="359"/>
        <end position="380"/>
    </location>
</feature>
<dbReference type="GO" id="GO:0005886">
    <property type="term" value="C:plasma membrane"/>
    <property type="evidence" value="ECO:0007669"/>
    <property type="project" value="TreeGrafter"/>
</dbReference>
<comment type="subcellular location">
    <subcellularLocation>
        <location evidence="1">Membrane</location>
        <topology evidence="1">Multi-pass membrane protein</topology>
    </subcellularLocation>
</comment>
<protein>
    <submittedName>
        <fullName evidence="8">MFS transporter</fullName>
    </submittedName>
</protein>
<evidence type="ECO:0000256" key="2">
    <source>
        <dbReference type="ARBA" id="ARBA00022448"/>
    </source>
</evidence>
<feature type="transmembrane region" description="Helical" evidence="6">
    <location>
        <begin position="105"/>
        <end position="126"/>
    </location>
</feature>
<dbReference type="GO" id="GO:0022857">
    <property type="term" value="F:transmembrane transporter activity"/>
    <property type="evidence" value="ECO:0007669"/>
    <property type="project" value="InterPro"/>
</dbReference>
<feature type="transmembrane region" description="Helical" evidence="6">
    <location>
        <begin position="323"/>
        <end position="347"/>
    </location>
</feature>
<organism evidence="8 9">
    <name type="scientific">Spirosoma profusum</name>
    <dbReference type="NCBI Taxonomy" id="2771354"/>
    <lineage>
        <taxon>Bacteria</taxon>
        <taxon>Pseudomonadati</taxon>
        <taxon>Bacteroidota</taxon>
        <taxon>Cytophagia</taxon>
        <taxon>Cytophagales</taxon>
        <taxon>Cytophagaceae</taxon>
        <taxon>Spirosoma</taxon>
    </lineage>
</organism>
<evidence type="ECO:0000256" key="1">
    <source>
        <dbReference type="ARBA" id="ARBA00004141"/>
    </source>
</evidence>
<dbReference type="Pfam" id="PF07690">
    <property type="entry name" value="MFS_1"/>
    <property type="match status" value="1"/>
</dbReference>
<keyword evidence="2" id="KW-0813">Transport</keyword>
<feature type="domain" description="Major facilitator superfamily (MFS) profile" evidence="7">
    <location>
        <begin position="13"/>
        <end position="414"/>
    </location>
</feature>
<dbReference type="Proteomes" id="UP000598820">
    <property type="component" value="Unassembled WGS sequence"/>
</dbReference>
<feature type="transmembrane region" description="Helical" evidence="6">
    <location>
        <begin position="166"/>
        <end position="185"/>
    </location>
</feature>
<feature type="transmembrane region" description="Helical" evidence="6">
    <location>
        <begin position="138"/>
        <end position="160"/>
    </location>
</feature>
<feature type="transmembrane region" description="Helical" evidence="6">
    <location>
        <begin position="80"/>
        <end position="99"/>
    </location>
</feature>
<dbReference type="PROSITE" id="PS50850">
    <property type="entry name" value="MFS"/>
    <property type="match status" value="1"/>
</dbReference>
<feature type="transmembrane region" description="Helical" evidence="6">
    <location>
        <begin position="52"/>
        <end position="73"/>
    </location>
</feature>
<dbReference type="CDD" id="cd17319">
    <property type="entry name" value="MFS_ExuT_GudP_like"/>
    <property type="match status" value="1"/>
</dbReference>
<dbReference type="SUPFAM" id="SSF103473">
    <property type="entry name" value="MFS general substrate transporter"/>
    <property type="match status" value="1"/>
</dbReference>
<proteinExistence type="predicted"/>
<reference evidence="8" key="1">
    <citation type="submission" date="2020-09" db="EMBL/GenBank/DDBJ databases">
        <authorList>
            <person name="Kim M.K."/>
        </authorList>
    </citation>
    <scope>NUCLEOTIDE SEQUENCE</scope>
    <source>
        <strain evidence="8">BT702</strain>
    </source>
</reference>
<dbReference type="InterPro" id="IPR020846">
    <property type="entry name" value="MFS_dom"/>
</dbReference>
<dbReference type="InterPro" id="IPR000849">
    <property type="entry name" value="Sugar_P_transporter"/>
</dbReference>
<accession>A0A926Y0F4</accession>
<evidence type="ECO:0000256" key="6">
    <source>
        <dbReference type="SAM" id="Phobius"/>
    </source>
</evidence>
<keyword evidence="3 6" id="KW-0812">Transmembrane</keyword>
<sequence length="428" mass="47004">MNATLAKSRWYRLLPIAFITYSLAYLDRANYGFGAASGLAADLKITPTMSSLLGALFFLGYFFFQVPGAVYAEKKSAKKLIFWSLILWGGLATATGLISNVYALIVIRFMLGVVESAVMPAMLLFLSRWFTKAERSQANTFLILGNPATILWMSVLSGYLVQAVGWRWMFIIEGLPAIIWAFFWWRLVDDKPQDATWLTDAEKQAVTDQLQQEQQGIKPVKNYGEAFKSRVVILLSLQYALWSIGVYGFVMWLPTILNAAPNMNIVKTGWLSSVPYLLAIIGMLSASYFSDKTQNRKAFVWPFLLLGAIAFYASYLIGVNQFWLSFVLLIIAGGAMYAPYGPFFAIIPEILPKNVAGGAMALINSFGALGSFLGTLLVGYLNGTTGGFGASYLFMAGSLLLSAIITLIAVKKPAATSMPEPGTPILQE</sequence>
<comment type="caution">
    <text evidence="8">The sequence shown here is derived from an EMBL/GenBank/DDBJ whole genome shotgun (WGS) entry which is preliminary data.</text>
</comment>
<evidence type="ECO:0000313" key="9">
    <source>
        <dbReference type="Proteomes" id="UP000598820"/>
    </source>
</evidence>
<keyword evidence="4 6" id="KW-1133">Transmembrane helix</keyword>
<evidence type="ECO:0000256" key="5">
    <source>
        <dbReference type="ARBA" id="ARBA00023136"/>
    </source>
</evidence>
<evidence type="ECO:0000313" key="8">
    <source>
        <dbReference type="EMBL" id="MBD2704182.1"/>
    </source>
</evidence>
<dbReference type="InterPro" id="IPR036259">
    <property type="entry name" value="MFS_trans_sf"/>
</dbReference>
<feature type="transmembrane region" description="Helical" evidence="6">
    <location>
        <begin position="231"/>
        <end position="250"/>
    </location>
</feature>
<dbReference type="InterPro" id="IPR011701">
    <property type="entry name" value="MFS"/>
</dbReference>
<dbReference type="AlphaFoldDB" id="A0A926Y0F4"/>
<dbReference type="PANTHER" id="PTHR43791">
    <property type="entry name" value="PERMEASE-RELATED"/>
    <property type="match status" value="1"/>
</dbReference>
<dbReference type="Gene3D" id="1.20.1250.20">
    <property type="entry name" value="MFS general substrate transporter like domains"/>
    <property type="match status" value="2"/>
</dbReference>
<keyword evidence="9" id="KW-1185">Reference proteome</keyword>